<feature type="transmembrane region" description="Helical" evidence="1">
    <location>
        <begin position="51"/>
        <end position="72"/>
    </location>
</feature>
<sequence length="353" mass="38643">MVDVQAHTARLVALFVSCVLYGILLTTFVPCLHSLLFFASHKFQIKSRHEIKFPILAATILMFLVASFSAVISMQDVMDGFINYQGPGGPLEFYGTVHTVNAGWIHWMPVVEDSVQAILGDGLLVSAWFFITILGSLIPNLEIYRCYVLYDRNWRAIIVPSMVWIGLVAMSITSSYREITLTGGESLNDSAVLPVLSAASLLTFATSLITTYLIIRRLIKTEFRLNKGVAIQRHILTRIATIFFETGLIYTLSIIASLGVYLAGSSLDYVASLACSRPHGKWAANDVHVGANSGSCGTGEAWHEAAARLWILSKISGTSCTLQTQAYVGFRHIVLLSGEIRHHASGSLARDAT</sequence>
<keyword evidence="1" id="KW-0472">Membrane</keyword>
<feature type="transmembrane region" description="Helical" evidence="1">
    <location>
        <begin position="235"/>
        <end position="263"/>
    </location>
</feature>
<protein>
    <submittedName>
        <fullName evidence="2">Uncharacterized protein</fullName>
    </submittedName>
</protein>
<keyword evidence="1" id="KW-1133">Transmembrane helix</keyword>
<dbReference type="AlphaFoldDB" id="A0AAD6UL37"/>
<dbReference type="EMBL" id="JARJCW010000165">
    <property type="protein sequence ID" value="KAJ7189813.1"/>
    <property type="molecule type" value="Genomic_DNA"/>
</dbReference>
<evidence type="ECO:0000256" key="1">
    <source>
        <dbReference type="SAM" id="Phobius"/>
    </source>
</evidence>
<organism evidence="2 3">
    <name type="scientific">Mycena pura</name>
    <dbReference type="NCBI Taxonomy" id="153505"/>
    <lineage>
        <taxon>Eukaryota</taxon>
        <taxon>Fungi</taxon>
        <taxon>Dikarya</taxon>
        <taxon>Basidiomycota</taxon>
        <taxon>Agaricomycotina</taxon>
        <taxon>Agaricomycetes</taxon>
        <taxon>Agaricomycetidae</taxon>
        <taxon>Agaricales</taxon>
        <taxon>Marasmiineae</taxon>
        <taxon>Mycenaceae</taxon>
        <taxon>Mycena</taxon>
    </lineage>
</organism>
<keyword evidence="1" id="KW-0812">Transmembrane</keyword>
<proteinExistence type="predicted"/>
<name>A0AAD6UL37_9AGAR</name>
<keyword evidence="3" id="KW-1185">Reference proteome</keyword>
<feature type="transmembrane region" description="Helical" evidence="1">
    <location>
        <begin position="117"/>
        <end position="141"/>
    </location>
</feature>
<comment type="caution">
    <text evidence="2">The sequence shown here is derived from an EMBL/GenBank/DDBJ whole genome shotgun (WGS) entry which is preliminary data.</text>
</comment>
<evidence type="ECO:0000313" key="2">
    <source>
        <dbReference type="EMBL" id="KAJ7189813.1"/>
    </source>
</evidence>
<accession>A0AAD6UL37</accession>
<feature type="transmembrane region" description="Helical" evidence="1">
    <location>
        <begin position="192"/>
        <end position="215"/>
    </location>
</feature>
<reference evidence="2" key="1">
    <citation type="submission" date="2023-03" db="EMBL/GenBank/DDBJ databases">
        <title>Massive genome expansion in bonnet fungi (Mycena s.s.) driven by repeated elements and novel gene families across ecological guilds.</title>
        <authorList>
            <consortium name="Lawrence Berkeley National Laboratory"/>
            <person name="Harder C.B."/>
            <person name="Miyauchi S."/>
            <person name="Viragh M."/>
            <person name="Kuo A."/>
            <person name="Thoen E."/>
            <person name="Andreopoulos B."/>
            <person name="Lu D."/>
            <person name="Skrede I."/>
            <person name="Drula E."/>
            <person name="Henrissat B."/>
            <person name="Morin E."/>
            <person name="Kohler A."/>
            <person name="Barry K."/>
            <person name="LaButti K."/>
            <person name="Morin E."/>
            <person name="Salamov A."/>
            <person name="Lipzen A."/>
            <person name="Mereny Z."/>
            <person name="Hegedus B."/>
            <person name="Baldrian P."/>
            <person name="Stursova M."/>
            <person name="Weitz H."/>
            <person name="Taylor A."/>
            <person name="Grigoriev I.V."/>
            <person name="Nagy L.G."/>
            <person name="Martin F."/>
            <person name="Kauserud H."/>
        </authorList>
    </citation>
    <scope>NUCLEOTIDE SEQUENCE</scope>
    <source>
        <strain evidence="2">9144</strain>
    </source>
</reference>
<evidence type="ECO:0000313" key="3">
    <source>
        <dbReference type="Proteomes" id="UP001219525"/>
    </source>
</evidence>
<dbReference type="Proteomes" id="UP001219525">
    <property type="component" value="Unassembled WGS sequence"/>
</dbReference>
<feature type="transmembrane region" description="Helical" evidence="1">
    <location>
        <begin position="12"/>
        <end position="39"/>
    </location>
</feature>
<gene>
    <name evidence="2" type="ORF">GGX14DRAFT_607822</name>
</gene>
<feature type="transmembrane region" description="Helical" evidence="1">
    <location>
        <begin position="153"/>
        <end position="172"/>
    </location>
</feature>